<evidence type="ECO:0000256" key="1">
    <source>
        <dbReference type="SAM" id="MobiDB-lite"/>
    </source>
</evidence>
<dbReference type="Pfam" id="PF12013">
    <property type="entry name" value="OrsD"/>
    <property type="match status" value="1"/>
</dbReference>
<feature type="compositionally biased region" description="Polar residues" evidence="1">
    <location>
        <begin position="900"/>
        <end position="914"/>
    </location>
</feature>
<dbReference type="Proteomes" id="UP000536711">
    <property type="component" value="Unassembled WGS sequence"/>
</dbReference>
<evidence type="ECO:0000313" key="2">
    <source>
        <dbReference type="EMBL" id="KAF4414655.1"/>
    </source>
</evidence>
<feature type="region of interest" description="Disordered" evidence="1">
    <location>
        <begin position="880"/>
        <end position="914"/>
    </location>
</feature>
<evidence type="ECO:0000313" key="3">
    <source>
        <dbReference type="Proteomes" id="UP000536711"/>
    </source>
</evidence>
<sequence>MDYFTYVPSIKVFICKTCHKAEYGNNIRHHLHQFPHNIPKGDEIVEYSYRWAQQFDHIRNQKDLHKLPYRIPLGPAIPDLPTASSGGYKCTVESSCHTICVKLKEMNRHLRKSHSISTEQTKKGRPAKGLAKPTSSPHFRAEVYYQRLFLSGPRCEYFEVSLEARAAEPSDQEVAIKDFFTNRSLIVQKDANMMEQPDQFTQPSPWLDRLGCITHLQGFADKKDFLRGLISLDLDLSPEGLNESYDFIYLMVFKVLDQLVWEAQGLIYRQEVPLNARFEVARYDMNTASRKPFNFRHKQETKRRYASILKQLIIYTLRCLDLEDPAERPPFKASRQQQKAYEDLMAVGDELEDQWKAARGQLPDRVLAQLMEGLKRETLRLFMTILRQQTKDSEHESIMVSFLSVLSIAPNGSWYSYDTVTPWLSGLVSISRLLLLREAHLIRWNAIEAAVASNLSTEEAELNAPGILNLVERRTSQCMLSSTPGAEATPMQYVLRLRSYGIAAKGNTAAPGFISWDNLDLVFKGNRLPLPNLAQLLQSSLIAARKVLFQGLLLQKDYSDLNEQPVTIPAIPWGKLQDNANDDVLGYSVADSLYQAAGEESRTWLISLIWNSPELRAKWYPNSTTASAPPSIPVLSSYLGLVDQLLEHLLFLIHLSAGLPARSTELLTIRHRNTAAGGIRNIFIDRRLVMIVIGIHKNLSQSQRLKVIHRFLPQEVGILLVYYLWLVVPFCEGALSNLPSYSDSDQRRTLSPFIWKTTSLAENANAFKIQQTKVTDQMLNTLRSTLGFPIPSESQPQQQNEDRIDNDQVMNRSLKPDDTYISPSIKSFTPARITRIIKRQGAVIGIDSLGISAWRHIAVAIGRRFIRDAVITSQGYFSEAVDSDSDSDASDQEDIGEQDTPLNKQTGHSAQTSAMVYGRGIQEAHFETYQRRETFRRLS</sequence>
<feature type="compositionally biased region" description="Acidic residues" evidence="1">
    <location>
        <begin position="881"/>
        <end position="897"/>
    </location>
</feature>
<comment type="caution">
    <text evidence="2">The sequence shown here is derived from an EMBL/GenBank/DDBJ whole genome shotgun (WGS) entry which is preliminary data.</text>
</comment>
<feature type="region of interest" description="Disordered" evidence="1">
    <location>
        <begin position="111"/>
        <end position="134"/>
    </location>
</feature>
<organism evidence="2 3">
    <name type="scientific">Fusarium acutatum</name>
    <dbReference type="NCBI Taxonomy" id="78861"/>
    <lineage>
        <taxon>Eukaryota</taxon>
        <taxon>Fungi</taxon>
        <taxon>Dikarya</taxon>
        <taxon>Ascomycota</taxon>
        <taxon>Pezizomycotina</taxon>
        <taxon>Sordariomycetes</taxon>
        <taxon>Hypocreomycetidae</taxon>
        <taxon>Hypocreales</taxon>
        <taxon>Nectriaceae</taxon>
        <taxon>Fusarium</taxon>
        <taxon>Fusarium fujikuroi species complex</taxon>
    </lineage>
</organism>
<keyword evidence="3" id="KW-1185">Reference proteome</keyword>
<dbReference type="AlphaFoldDB" id="A0A8H4J910"/>
<protein>
    <submittedName>
        <fullName evidence="2">Uncharacterized protein</fullName>
    </submittedName>
</protein>
<gene>
    <name evidence="2" type="ORF">FACUT_14090</name>
</gene>
<dbReference type="InterPro" id="IPR022698">
    <property type="entry name" value="OrsD"/>
</dbReference>
<proteinExistence type="predicted"/>
<reference evidence="2 3" key="1">
    <citation type="submission" date="2020-01" db="EMBL/GenBank/DDBJ databases">
        <title>Identification and distribution of gene clusters putatively required for synthesis of sphingolipid metabolism inhibitors in phylogenetically diverse species of the filamentous fungus Fusarium.</title>
        <authorList>
            <person name="Kim H.-S."/>
            <person name="Busman M."/>
            <person name="Brown D.W."/>
            <person name="Divon H."/>
            <person name="Uhlig S."/>
            <person name="Proctor R.H."/>
        </authorList>
    </citation>
    <scope>NUCLEOTIDE SEQUENCE [LARGE SCALE GENOMIC DNA]</scope>
    <source>
        <strain evidence="2 3">NRRL 13308</strain>
    </source>
</reference>
<dbReference type="OrthoDB" id="5104293at2759"/>
<accession>A0A8H4J910</accession>
<name>A0A8H4J910_9HYPO</name>
<dbReference type="EMBL" id="JAADJF010000776">
    <property type="protein sequence ID" value="KAF4414655.1"/>
    <property type="molecule type" value="Genomic_DNA"/>
</dbReference>